<dbReference type="STRING" id="1077947.SAMN05216227_102043"/>
<gene>
    <name evidence="1" type="ORF">SAMN05216227_102043</name>
</gene>
<dbReference type="AlphaFoldDB" id="A0A1H8IGC1"/>
<accession>A0A1H8IGC1</accession>
<keyword evidence="2" id="KW-1185">Reference proteome</keyword>
<dbReference type="EMBL" id="FOCO01000020">
    <property type="protein sequence ID" value="SEN67880.1"/>
    <property type="molecule type" value="Genomic_DNA"/>
</dbReference>
<dbReference type="Pfam" id="PF24072">
    <property type="entry name" value="T7_gp14"/>
    <property type="match status" value="1"/>
</dbReference>
<sequence length="180" mass="19143">MSLMYAQMGMSIIGAANSYGAAKHESKMARMTQAYNNKMADISLAQTKNNLTRTEINIRDAGVRASEAIQLQALEDSAMASVTAAHAGASGSSVDDTMQSLTRSRLRASGALKYRLKQQGAENLNNRRNAQMQAVYGRDVSPISGPSVSASLLGLGVSMLDIYDRNTPSAPAPSRNTPDT</sequence>
<name>A0A1H8IGC1_9RHOB</name>
<protein>
    <submittedName>
        <fullName evidence="1">Uncharacterized protein</fullName>
    </submittedName>
</protein>
<evidence type="ECO:0000313" key="1">
    <source>
        <dbReference type="EMBL" id="SEN67880.1"/>
    </source>
</evidence>
<reference evidence="1 2" key="1">
    <citation type="submission" date="2016-10" db="EMBL/GenBank/DDBJ databases">
        <authorList>
            <person name="de Groot N.N."/>
        </authorList>
    </citation>
    <scope>NUCLEOTIDE SEQUENCE [LARGE SCALE GENOMIC DNA]</scope>
    <source>
        <strain evidence="1 2">CGMCC 1.10836</strain>
    </source>
</reference>
<proteinExistence type="predicted"/>
<evidence type="ECO:0000313" key="2">
    <source>
        <dbReference type="Proteomes" id="UP000183002"/>
    </source>
</evidence>
<dbReference type="RefSeq" id="WP_050519951.1">
    <property type="nucleotide sequence ID" value="NZ_FOCO01000020.1"/>
</dbReference>
<dbReference type="Proteomes" id="UP000183002">
    <property type="component" value="Unassembled WGS sequence"/>
</dbReference>
<dbReference type="InterPro" id="IPR038996">
    <property type="entry name" value="Gp14"/>
</dbReference>
<organism evidence="1 2">
    <name type="scientific">Pseudorhodobacter antarcticus</name>
    <dbReference type="NCBI Taxonomy" id="1077947"/>
    <lineage>
        <taxon>Bacteria</taxon>
        <taxon>Pseudomonadati</taxon>
        <taxon>Pseudomonadota</taxon>
        <taxon>Alphaproteobacteria</taxon>
        <taxon>Rhodobacterales</taxon>
        <taxon>Paracoccaceae</taxon>
        <taxon>Pseudorhodobacter</taxon>
    </lineage>
</organism>